<organism evidence="1 2">
    <name type="scientific">Giardia intestinalis (strain ATCC 50803 / WB clone C6)</name>
    <name type="common">Giardia lamblia</name>
    <dbReference type="NCBI Taxonomy" id="184922"/>
    <lineage>
        <taxon>Eukaryota</taxon>
        <taxon>Metamonada</taxon>
        <taxon>Diplomonadida</taxon>
        <taxon>Hexamitidae</taxon>
        <taxon>Giardiinae</taxon>
        <taxon>Giardia</taxon>
    </lineage>
</organism>
<dbReference type="GO" id="GO:0006506">
    <property type="term" value="P:GPI anchor biosynthetic process"/>
    <property type="evidence" value="ECO:0000318"/>
    <property type="project" value="GO_Central"/>
</dbReference>
<dbReference type="PANTHER" id="PTHR14859:SF1">
    <property type="entry name" value="PGAP2-INTERACTING PROTEIN"/>
    <property type="match status" value="1"/>
</dbReference>
<dbReference type="GO" id="GO:0005783">
    <property type="term" value="C:endoplasmic reticulum"/>
    <property type="evidence" value="ECO:0000318"/>
    <property type="project" value="GO_Central"/>
</dbReference>
<keyword evidence="1" id="KW-0540">Nuclease</keyword>
<sequence>MVKIASCNINYWHDYRGIYVGEQIVSFLSSAVSSTDVLCLQNVSYTQRYLSTVPAHFREVQLCCSHFHGAMVVKADCSSISNFVSSLKQHLGLPLTAVISICSEDKKFVIPGTLSPESQQTPVPELSSILFITIVHPGSWAGAASIHTSSALNALIEELKMPNIFCFPVGTNSMGTVLLSRFPVMSITIQNLFVTPSHLLSVPVVTIQTPDSVQFNLFIISLTSDHATRRLECNQLQLFLQTCKDFQSCPTFLCGEFNAINRNEYTKTQWNHITKQHIENGSPFLDEPIYDELLKDGFIDVLWGAPLQPKSGDIFIHSGKNRRTQYIFTSARLHGCTSRALFSHDATTKLDYITADIHMSLRAC</sequence>
<dbReference type="InterPro" id="IPR036691">
    <property type="entry name" value="Endo/exonu/phosph_ase_sf"/>
</dbReference>
<dbReference type="SUPFAM" id="SSF56219">
    <property type="entry name" value="DNase I-like"/>
    <property type="match status" value="1"/>
</dbReference>
<dbReference type="GO" id="GO:0004519">
    <property type="term" value="F:endonuclease activity"/>
    <property type="evidence" value="ECO:0007669"/>
    <property type="project" value="UniProtKB-KW"/>
</dbReference>
<dbReference type="VEuPathDB" id="GiardiaDB:GL50803_10551"/>
<evidence type="ECO:0000313" key="1">
    <source>
        <dbReference type="EMBL" id="KAE8303951.1"/>
    </source>
</evidence>
<dbReference type="PANTHER" id="PTHR14859">
    <property type="entry name" value="CALCOFLUOR WHITE HYPERSENSITIVE PROTEIN PRECURSOR"/>
    <property type="match status" value="1"/>
</dbReference>
<reference evidence="1 2" key="1">
    <citation type="journal article" date="2007" name="Science">
        <title>Genomic minimalism in the early diverging intestinal parasite Giardia lamblia.</title>
        <authorList>
            <person name="Morrison H.G."/>
            <person name="McArthur A.G."/>
            <person name="Gillin F.D."/>
            <person name="Aley S.B."/>
            <person name="Adam R.D."/>
            <person name="Olsen G.J."/>
            <person name="Best A.A."/>
            <person name="Cande W.Z."/>
            <person name="Chen F."/>
            <person name="Cipriano M.J."/>
            <person name="Davids B.J."/>
            <person name="Dawson S.C."/>
            <person name="Elmendorf H.G."/>
            <person name="Hehl A.B."/>
            <person name="Holder M.E."/>
            <person name="Huse S.M."/>
            <person name="Kim U.U."/>
            <person name="Lasek-Nesselquist E."/>
            <person name="Manning G."/>
            <person name="Nigam A."/>
            <person name="Nixon J.E."/>
            <person name="Palm D."/>
            <person name="Passamaneck N.E."/>
            <person name="Prabhu A."/>
            <person name="Reich C.I."/>
            <person name="Reiner D.S."/>
            <person name="Samuelson J."/>
            <person name="Svard S.G."/>
            <person name="Sogin M.L."/>
        </authorList>
    </citation>
    <scope>NUCLEOTIDE SEQUENCE [LARGE SCALE GENOMIC DNA]</scope>
    <source>
        <strain evidence="1 2">WB C6</strain>
    </source>
</reference>
<protein>
    <submittedName>
        <fullName evidence="1">Endonuclease/Exonuclease/phosphatase family protein</fullName>
    </submittedName>
</protein>
<dbReference type="GO" id="GO:0016020">
    <property type="term" value="C:membrane"/>
    <property type="evidence" value="ECO:0007669"/>
    <property type="project" value="GOC"/>
</dbReference>
<dbReference type="HOGENOM" id="CLU_761727_0_0_1"/>
<evidence type="ECO:0000313" key="2">
    <source>
        <dbReference type="Proteomes" id="UP000001548"/>
    </source>
</evidence>
<name>D3KHE2_GIAIC</name>
<proteinExistence type="predicted"/>
<keyword evidence="2" id="KW-1185">Reference proteome</keyword>
<dbReference type="AlphaFoldDB" id="D3KHE2"/>
<keyword evidence="1" id="KW-0255">Endonuclease</keyword>
<gene>
    <name evidence="1" type="ORF">GL50803_0010551</name>
</gene>
<dbReference type="EMBL" id="AACB03000002">
    <property type="protein sequence ID" value="KAE8303951.1"/>
    <property type="molecule type" value="Genomic_DNA"/>
</dbReference>
<dbReference type="Gene3D" id="3.60.10.10">
    <property type="entry name" value="Endonuclease/exonuclease/phosphatase"/>
    <property type="match status" value="1"/>
</dbReference>
<dbReference type="InterPro" id="IPR051916">
    <property type="entry name" value="GPI-anchor_lipid_remodeler"/>
</dbReference>
<accession>D3KHE2</accession>
<dbReference type="OMA" id="CNINYWH"/>
<dbReference type="Proteomes" id="UP000001548">
    <property type="component" value="Unassembled WGS sequence"/>
</dbReference>
<comment type="caution">
    <text evidence="1">The sequence shown here is derived from an EMBL/GenBank/DDBJ whole genome shotgun (WGS) entry which is preliminary data.</text>
</comment>
<keyword evidence="1" id="KW-0378">Hydrolase</keyword>